<dbReference type="Proteomes" id="UP000789901">
    <property type="component" value="Unassembled WGS sequence"/>
</dbReference>
<dbReference type="EMBL" id="CAJVQB010011742">
    <property type="protein sequence ID" value="CAG8750094.1"/>
    <property type="molecule type" value="Genomic_DNA"/>
</dbReference>
<gene>
    <name evidence="2" type="ORF">GMARGA_LOCUS16290</name>
</gene>
<name>A0ABN7VAB8_GIGMA</name>
<evidence type="ECO:0000313" key="2">
    <source>
        <dbReference type="EMBL" id="CAG8750094.1"/>
    </source>
</evidence>
<feature type="compositionally biased region" description="Polar residues" evidence="1">
    <location>
        <begin position="28"/>
        <end position="41"/>
    </location>
</feature>
<proteinExistence type="predicted"/>
<protein>
    <submittedName>
        <fullName evidence="2">40184_t:CDS:1</fullName>
    </submittedName>
</protein>
<feature type="region of interest" description="Disordered" evidence="1">
    <location>
        <begin position="1"/>
        <end position="53"/>
    </location>
</feature>
<comment type="caution">
    <text evidence="2">The sequence shown here is derived from an EMBL/GenBank/DDBJ whole genome shotgun (WGS) entry which is preliminary data.</text>
</comment>
<feature type="compositionally biased region" description="Low complexity" evidence="1">
    <location>
        <begin position="1"/>
        <end position="27"/>
    </location>
</feature>
<accession>A0ABN7VAB8</accession>
<organism evidence="2 3">
    <name type="scientific">Gigaspora margarita</name>
    <dbReference type="NCBI Taxonomy" id="4874"/>
    <lineage>
        <taxon>Eukaryota</taxon>
        <taxon>Fungi</taxon>
        <taxon>Fungi incertae sedis</taxon>
        <taxon>Mucoromycota</taxon>
        <taxon>Glomeromycotina</taxon>
        <taxon>Glomeromycetes</taxon>
        <taxon>Diversisporales</taxon>
        <taxon>Gigasporaceae</taxon>
        <taxon>Gigaspora</taxon>
    </lineage>
</organism>
<evidence type="ECO:0000256" key="1">
    <source>
        <dbReference type="SAM" id="MobiDB-lite"/>
    </source>
</evidence>
<keyword evidence="3" id="KW-1185">Reference proteome</keyword>
<sequence>MHANTQTTHSSSISTQINNNSTLTQTIHSNNIDSSDKIQNVNLGEDNKDEDNEECDLLYISEMEFGEYLQEWVEMLDEEMEANIIKDQYDSVKLDNVIHPAIDKNAKWKLSEAGEASKEGD</sequence>
<reference evidence="2 3" key="1">
    <citation type="submission" date="2021-06" db="EMBL/GenBank/DDBJ databases">
        <authorList>
            <person name="Kallberg Y."/>
            <person name="Tangrot J."/>
            <person name="Rosling A."/>
        </authorList>
    </citation>
    <scope>NUCLEOTIDE SEQUENCE [LARGE SCALE GENOMIC DNA]</scope>
    <source>
        <strain evidence="2 3">120-4 pot B 10/14</strain>
    </source>
</reference>
<evidence type="ECO:0000313" key="3">
    <source>
        <dbReference type="Proteomes" id="UP000789901"/>
    </source>
</evidence>